<evidence type="ECO:0008006" key="4">
    <source>
        <dbReference type="Google" id="ProtNLM"/>
    </source>
</evidence>
<feature type="transmembrane region" description="Helical" evidence="1">
    <location>
        <begin position="312"/>
        <end position="334"/>
    </location>
</feature>
<feature type="transmembrane region" description="Helical" evidence="1">
    <location>
        <begin position="49"/>
        <end position="67"/>
    </location>
</feature>
<feature type="transmembrane region" description="Helical" evidence="1">
    <location>
        <begin position="145"/>
        <end position="164"/>
    </location>
</feature>
<organism evidence="2 3">
    <name type="scientific">Flavobacterium segetis</name>
    <dbReference type="NCBI Taxonomy" id="271157"/>
    <lineage>
        <taxon>Bacteria</taxon>
        <taxon>Pseudomonadati</taxon>
        <taxon>Bacteroidota</taxon>
        <taxon>Flavobacteriia</taxon>
        <taxon>Flavobacteriales</taxon>
        <taxon>Flavobacteriaceae</taxon>
        <taxon>Flavobacterium</taxon>
    </lineage>
</organism>
<name>A0A1M5GUI1_9FLAO</name>
<keyword evidence="1" id="KW-0812">Transmembrane</keyword>
<sequence length="407" mass="46959">MKLNLQLWLKFSLLNLCLVALLGLIMRSKISFGFIYFDFNYLLHSHSHFAFSGWITHTIMTLMIFLIQDKISNSRLKTYKAIIIANLVCSYGMLIFFILQGYGMISIIFSTGSIFVSYAFGFYYWKDLKKLDSNLAAINWFRAAVLFNIISSMGTFYLAFMMATKSINEDLKLASIYYFLHFQYNGWFFFGCMGLLFWYLNIKKTDNTIYDLAFKLFAIVCVPAYILSLLWLHIPSWINVLAIMAAVIQVLAWFKLLVVLTQTYKHIFKNTDFLLRSILIFVCVALSIKFILQLGSTIPYFSQIASSFRPIVIAYLHLVLLAVISLFLLCYIYTNHFIMLTKKIKVGLLIFSLGVFLNELVLALQGLLPFNFPAVPNVNMILFGLAMFLLIGITIITYFSIKNKYVK</sequence>
<accession>A0A1M5GUI1</accession>
<dbReference type="RefSeq" id="WP_072990164.1">
    <property type="nucleotide sequence ID" value="NZ_FQWE01000004.1"/>
</dbReference>
<dbReference type="EMBL" id="FQWE01000004">
    <property type="protein sequence ID" value="SHG07341.1"/>
    <property type="molecule type" value="Genomic_DNA"/>
</dbReference>
<reference evidence="3" key="1">
    <citation type="submission" date="2016-11" db="EMBL/GenBank/DDBJ databases">
        <authorList>
            <person name="Varghese N."/>
            <person name="Submissions S."/>
        </authorList>
    </citation>
    <scope>NUCLEOTIDE SEQUENCE [LARGE SCALE GENOMIC DNA]</scope>
    <source>
        <strain evidence="3">DSM 19741</strain>
    </source>
</reference>
<feature type="transmembrane region" description="Helical" evidence="1">
    <location>
        <begin position="346"/>
        <end position="368"/>
    </location>
</feature>
<dbReference type="OrthoDB" id="2827525at2"/>
<feature type="transmembrane region" description="Helical" evidence="1">
    <location>
        <begin position="79"/>
        <end position="99"/>
    </location>
</feature>
<protein>
    <recommendedName>
        <fullName evidence="4">Cytochrome C and Quinol oxidase polypeptide I</fullName>
    </recommendedName>
</protein>
<proteinExistence type="predicted"/>
<gene>
    <name evidence="2" type="ORF">SAMN05444396_104164</name>
</gene>
<evidence type="ECO:0000313" key="3">
    <source>
        <dbReference type="Proteomes" id="UP000184036"/>
    </source>
</evidence>
<feature type="transmembrane region" description="Helical" evidence="1">
    <location>
        <begin position="105"/>
        <end position="125"/>
    </location>
</feature>
<feature type="transmembrane region" description="Helical" evidence="1">
    <location>
        <begin position="273"/>
        <end position="292"/>
    </location>
</feature>
<dbReference type="STRING" id="271157.SAMN05444396_104164"/>
<evidence type="ECO:0000313" key="2">
    <source>
        <dbReference type="EMBL" id="SHG07341.1"/>
    </source>
</evidence>
<keyword evidence="1" id="KW-0472">Membrane</keyword>
<keyword evidence="3" id="KW-1185">Reference proteome</keyword>
<feature type="transmembrane region" description="Helical" evidence="1">
    <location>
        <begin position="176"/>
        <end position="200"/>
    </location>
</feature>
<feature type="transmembrane region" description="Helical" evidence="1">
    <location>
        <begin position="12"/>
        <end position="37"/>
    </location>
</feature>
<dbReference type="AlphaFoldDB" id="A0A1M5GUI1"/>
<dbReference type="Proteomes" id="UP000184036">
    <property type="component" value="Unassembled WGS sequence"/>
</dbReference>
<keyword evidence="1" id="KW-1133">Transmembrane helix</keyword>
<feature type="transmembrane region" description="Helical" evidence="1">
    <location>
        <begin position="240"/>
        <end position="261"/>
    </location>
</feature>
<feature type="transmembrane region" description="Helical" evidence="1">
    <location>
        <begin position="212"/>
        <end position="234"/>
    </location>
</feature>
<feature type="transmembrane region" description="Helical" evidence="1">
    <location>
        <begin position="380"/>
        <end position="401"/>
    </location>
</feature>
<evidence type="ECO:0000256" key="1">
    <source>
        <dbReference type="SAM" id="Phobius"/>
    </source>
</evidence>